<keyword evidence="7 9" id="KW-1133">Transmembrane helix</keyword>
<keyword evidence="11" id="KW-1185">Reference proteome</keyword>
<feature type="transmembrane region" description="Helical" evidence="9">
    <location>
        <begin position="20"/>
        <end position="38"/>
    </location>
</feature>
<protein>
    <submittedName>
        <fullName evidence="10">Uncharacterized protein</fullName>
    </submittedName>
</protein>
<evidence type="ECO:0000256" key="9">
    <source>
        <dbReference type="SAM" id="Phobius"/>
    </source>
</evidence>
<evidence type="ECO:0000256" key="1">
    <source>
        <dbReference type="ARBA" id="ARBA00004127"/>
    </source>
</evidence>
<evidence type="ECO:0000256" key="4">
    <source>
        <dbReference type="ARBA" id="ARBA00022597"/>
    </source>
</evidence>
<name>A0ABD3CYQ3_9LAMI</name>
<evidence type="ECO:0000256" key="8">
    <source>
        <dbReference type="ARBA" id="ARBA00023136"/>
    </source>
</evidence>
<dbReference type="InterPro" id="IPR047664">
    <property type="entry name" value="SWEET"/>
</dbReference>
<proteinExistence type="inferred from homology"/>
<evidence type="ECO:0000313" key="10">
    <source>
        <dbReference type="EMBL" id="KAL3635138.1"/>
    </source>
</evidence>
<accession>A0ABD3CYQ3</accession>
<evidence type="ECO:0000256" key="5">
    <source>
        <dbReference type="ARBA" id="ARBA00022692"/>
    </source>
</evidence>
<keyword evidence="8 9" id="KW-0472">Membrane</keyword>
<comment type="subcellular location">
    <subcellularLocation>
        <location evidence="1">Endomembrane system</location>
        <topology evidence="1">Multi-pass membrane protein</topology>
    </subcellularLocation>
</comment>
<gene>
    <name evidence="10" type="ORF">CASFOL_019685</name>
</gene>
<feature type="transmembrane region" description="Helical" evidence="9">
    <location>
        <begin position="103"/>
        <end position="121"/>
    </location>
</feature>
<comment type="similarity">
    <text evidence="2">Belongs to the SWEET sugar transporter family.</text>
</comment>
<evidence type="ECO:0000313" key="11">
    <source>
        <dbReference type="Proteomes" id="UP001632038"/>
    </source>
</evidence>
<dbReference type="PANTHER" id="PTHR10791:SF22">
    <property type="entry name" value="BIDIRECTIONAL SUGAR TRANSPORTER SWEET11"/>
    <property type="match status" value="1"/>
</dbReference>
<dbReference type="EMBL" id="JAVIJP010000027">
    <property type="protein sequence ID" value="KAL3635138.1"/>
    <property type="molecule type" value="Genomic_DNA"/>
</dbReference>
<keyword evidence="5 9" id="KW-0812">Transmembrane</keyword>
<comment type="caution">
    <text evidence="10">The sequence shown here is derived from an EMBL/GenBank/DDBJ whole genome shotgun (WGS) entry which is preliminary data.</text>
</comment>
<evidence type="ECO:0000256" key="7">
    <source>
        <dbReference type="ARBA" id="ARBA00022989"/>
    </source>
</evidence>
<dbReference type="AlphaFoldDB" id="A0ABD3CYQ3"/>
<evidence type="ECO:0000256" key="6">
    <source>
        <dbReference type="ARBA" id="ARBA00022737"/>
    </source>
</evidence>
<sequence>MTTLTFIKVWARKSVESLDLLPYVVTFISLGLSLYYGILNHGVVIIIVNAFGVVLKALYITMYMYYATSRAPTVKKLAVSVVTILLTILLTLINTHFFYRLYIVGWVCTALSRLSLCVTCIRRRTSC</sequence>
<dbReference type="InterPro" id="IPR004316">
    <property type="entry name" value="SWEET_rpt"/>
</dbReference>
<keyword evidence="6" id="KW-0677">Repeat</keyword>
<feature type="transmembrane region" description="Helical" evidence="9">
    <location>
        <begin position="44"/>
        <end position="65"/>
    </location>
</feature>
<dbReference type="Gene3D" id="1.20.1280.290">
    <property type="match status" value="1"/>
</dbReference>
<keyword evidence="3" id="KW-0813">Transport</keyword>
<reference evidence="11" key="1">
    <citation type="journal article" date="2024" name="IScience">
        <title>Strigolactones Initiate the Formation of Haustorium-like Structures in Castilleja.</title>
        <authorList>
            <person name="Buerger M."/>
            <person name="Peterson D."/>
            <person name="Chory J."/>
        </authorList>
    </citation>
    <scope>NUCLEOTIDE SEQUENCE [LARGE SCALE GENOMIC DNA]</scope>
</reference>
<dbReference type="Pfam" id="PF03083">
    <property type="entry name" value="MtN3_slv"/>
    <property type="match status" value="1"/>
</dbReference>
<dbReference type="Proteomes" id="UP001632038">
    <property type="component" value="Unassembled WGS sequence"/>
</dbReference>
<dbReference type="PANTHER" id="PTHR10791">
    <property type="entry name" value="RAG1-ACTIVATING PROTEIN 1"/>
    <property type="match status" value="1"/>
</dbReference>
<feature type="transmembrane region" description="Helical" evidence="9">
    <location>
        <begin position="77"/>
        <end position="97"/>
    </location>
</feature>
<keyword evidence="4" id="KW-0762">Sugar transport</keyword>
<evidence type="ECO:0000256" key="3">
    <source>
        <dbReference type="ARBA" id="ARBA00022448"/>
    </source>
</evidence>
<organism evidence="10 11">
    <name type="scientific">Castilleja foliolosa</name>
    <dbReference type="NCBI Taxonomy" id="1961234"/>
    <lineage>
        <taxon>Eukaryota</taxon>
        <taxon>Viridiplantae</taxon>
        <taxon>Streptophyta</taxon>
        <taxon>Embryophyta</taxon>
        <taxon>Tracheophyta</taxon>
        <taxon>Spermatophyta</taxon>
        <taxon>Magnoliopsida</taxon>
        <taxon>eudicotyledons</taxon>
        <taxon>Gunneridae</taxon>
        <taxon>Pentapetalae</taxon>
        <taxon>asterids</taxon>
        <taxon>lamiids</taxon>
        <taxon>Lamiales</taxon>
        <taxon>Orobanchaceae</taxon>
        <taxon>Pedicularideae</taxon>
        <taxon>Castillejinae</taxon>
        <taxon>Castilleja</taxon>
    </lineage>
</organism>
<dbReference type="GO" id="GO:0012505">
    <property type="term" value="C:endomembrane system"/>
    <property type="evidence" value="ECO:0007669"/>
    <property type="project" value="UniProtKB-SubCell"/>
</dbReference>
<evidence type="ECO:0000256" key="2">
    <source>
        <dbReference type="ARBA" id="ARBA00007809"/>
    </source>
</evidence>